<gene>
    <name evidence="1" type="ORF">SAMN04487884_10456</name>
</gene>
<evidence type="ECO:0000313" key="2">
    <source>
        <dbReference type="Proteomes" id="UP000182584"/>
    </source>
</evidence>
<accession>A0A1H9N6F6</accession>
<dbReference type="Proteomes" id="UP000182584">
    <property type="component" value="Unassembled WGS sequence"/>
</dbReference>
<protein>
    <submittedName>
        <fullName evidence="1">Uncharacterized protein</fullName>
    </submittedName>
</protein>
<proteinExistence type="predicted"/>
<reference evidence="1 2" key="1">
    <citation type="submission" date="2016-10" db="EMBL/GenBank/DDBJ databases">
        <authorList>
            <person name="de Groot N.N."/>
        </authorList>
    </citation>
    <scope>NUCLEOTIDE SEQUENCE [LARGE SCALE GENOMIC DNA]</scope>
    <source>
        <strain evidence="1 2">AR40</strain>
    </source>
</reference>
<dbReference type="AlphaFoldDB" id="A0A1H9N6F6"/>
<organism evidence="1 2">
    <name type="scientific">Butyrivibrio fibrisolvens</name>
    <dbReference type="NCBI Taxonomy" id="831"/>
    <lineage>
        <taxon>Bacteria</taxon>
        <taxon>Bacillati</taxon>
        <taxon>Bacillota</taxon>
        <taxon>Clostridia</taxon>
        <taxon>Lachnospirales</taxon>
        <taxon>Lachnospiraceae</taxon>
        <taxon>Butyrivibrio</taxon>
    </lineage>
</organism>
<name>A0A1H9N6F6_BUTFI</name>
<sequence length="30" mass="3663">MGIMFTKMETDDEIKGKAYVHWKLWQEAIY</sequence>
<dbReference type="EMBL" id="FOGJ01000004">
    <property type="protein sequence ID" value="SER31249.1"/>
    <property type="molecule type" value="Genomic_DNA"/>
</dbReference>
<evidence type="ECO:0000313" key="1">
    <source>
        <dbReference type="EMBL" id="SER31249.1"/>
    </source>
</evidence>